<accession>A0A7J8F9C5</accession>
<feature type="region of interest" description="Disordered" evidence="1">
    <location>
        <begin position="20"/>
        <end position="39"/>
    </location>
</feature>
<name>A0A7J8F9C5_MOLMO</name>
<evidence type="ECO:0000313" key="3">
    <source>
        <dbReference type="Proteomes" id="UP000550707"/>
    </source>
</evidence>
<keyword evidence="3" id="KW-1185">Reference proteome</keyword>
<feature type="region of interest" description="Disordered" evidence="1">
    <location>
        <begin position="44"/>
        <end position="71"/>
    </location>
</feature>
<dbReference type="Proteomes" id="UP000550707">
    <property type="component" value="Unassembled WGS sequence"/>
</dbReference>
<proteinExistence type="predicted"/>
<protein>
    <submittedName>
        <fullName evidence="2">Uncharacterized protein</fullName>
    </submittedName>
</protein>
<dbReference type="InParanoid" id="A0A7J8F9C5"/>
<dbReference type="AlphaFoldDB" id="A0A7J8F9C5"/>
<dbReference type="EMBL" id="JACASF010000012">
    <property type="protein sequence ID" value="KAF6444165.1"/>
    <property type="molecule type" value="Genomic_DNA"/>
</dbReference>
<feature type="compositionally biased region" description="Basic and acidic residues" evidence="1">
    <location>
        <begin position="30"/>
        <end position="39"/>
    </location>
</feature>
<organism evidence="2 3">
    <name type="scientific">Molossus molossus</name>
    <name type="common">Pallas' mastiff bat</name>
    <name type="synonym">Vespertilio molossus</name>
    <dbReference type="NCBI Taxonomy" id="27622"/>
    <lineage>
        <taxon>Eukaryota</taxon>
        <taxon>Metazoa</taxon>
        <taxon>Chordata</taxon>
        <taxon>Craniata</taxon>
        <taxon>Vertebrata</taxon>
        <taxon>Euteleostomi</taxon>
        <taxon>Mammalia</taxon>
        <taxon>Eutheria</taxon>
        <taxon>Laurasiatheria</taxon>
        <taxon>Chiroptera</taxon>
        <taxon>Yangochiroptera</taxon>
        <taxon>Molossidae</taxon>
        <taxon>Molossus</taxon>
    </lineage>
</organism>
<reference evidence="2 3" key="1">
    <citation type="journal article" date="2020" name="Nature">
        <title>Six reference-quality genomes reveal evolution of bat adaptations.</title>
        <authorList>
            <person name="Jebb D."/>
            <person name="Huang Z."/>
            <person name="Pippel M."/>
            <person name="Hughes G.M."/>
            <person name="Lavrichenko K."/>
            <person name="Devanna P."/>
            <person name="Winkler S."/>
            <person name="Jermiin L.S."/>
            <person name="Skirmuntt E.C."/>
            <person name="Katzourakis A."/>
            <person name="Burkitt-Gray L."/>
            <person name="Ray D.A."/>
            <person name="Sullivan K.A.M."/>
            <person name="Roscito J.G."/>
            <person name="Kirilenko B.M."/>
            <person name="Davalos L.M."/>
            <person name="Corthals A.P."/>
            <person name="Power M.L."/>
            <person name="Jones G."/>
            <person name="Ransome R.D."/>
            <person name="Dechmann D.K.N."/>
            <person name="Locatelli A.G."/>
            <person name="Puechmaille S.J."/>
            <person name="Fedrigo O."/>
            <person name="Jarvis E.D."/>
            <person name="Hiller M."/>
            <person name="Vernes S.C."/>
            <person name="Myers E.W."/>
            <person name="Teeling E.C."/>
        </authorList>
    </citation>
    <scope>NUCLEOTIDE SEQUENCE [LARGE SCALE GENOMIC DNA]</scope>
    <source>
        <strain evidence="2">MMolMol1</strain>
        <tissue evidence="2">Muscle</tissue>
    </source>
</reference>
<sequence length="161" mass="16796">MEATQTISQDQTGITTKIKTNCQEGATKGSLEDHITRDTDSILVGLPGRERGPGARGPQEPGLGPADSPGTSGLSWKLVLWPRLGPATTAGSCCRLSWVLRPRLGPAASAGSCCRLGWVLRPRLEAAPALAGAAASAALSWEQRPWVKVPGSSMTQSPDRG</sequence>
<evidence type="ECO:0000313" key="2">
    <source>
        <dbReference type="EMBL" id="KAF6444165.1"/>
    </source>
</evidence>
<gene>
    <name evidence="2" type="ORF">HJG59_008478</name>
</gene>
<evidence type="ECO:0000256" key="1">
    <source>
        <dbReference type="SAM" id="MobiDB-lite"/>
    </source>
</evidence>
<comment type="caution">
    <text evidence="2">The sequence shown here is derived from an EMBL/GenBank/DDBJ whole genome shotgun (WGS) entry which is preliminary data.</text>
</comment>